<evidence type="ECO:0000313" key="1">
    <source>
        <dbReference type="EMBL" id="CAG8823607.1"/>
    </source>
</evidence>
<keyword evidence="2" id="KW-1185">Reference proteome</keyword>
<dbReference type="InterPro" id="IPR036396">
    <property type="entry name" value="Cyt_P450_sf"/>
</dbReference>
<comment type="caution">
    <text evidence="1">The sequence shown here is derived from an EMBL/GenBank/DDBJ whole genome shotgun (WGS) entry which is preliminary data.</text>
</comment>
<evidence type="ECO:0000313" key="2">
    <source>
        <dbReference type="Proteomes" id="UP000789901"/>
    </source>
</evidence>
<gene>
    <name evidence="1" type="ORF">GMARGA_LOCUS28384</name>
</gene>
<accession>A0ABN7WBG1</accession>
<dbReference type="Gene3D" id="1.10.630.10">
    <property type="entry name" value="Cytochrome P450"/>
    <property type="match status" value="1"/>
</dbReference>
<dbReference type="EMBL" id="CAJVQB010036206">
    <property type="protein sequence ID" value="CAG8823607.1"/>
    <property type="molecule type" value="Genomic_DNA"/>
</dbReference>
<dbReference type="Proteomes" id="UP000789901">
    <property type="component" value="Unassembled WGS sequence"/>
</dbReference>
<name>A0ABN7WBG1_GIGMA</name>
<dbReference type="SUPFAM" id="SSF48264">
    <property type="entry name" value="Cytochrome P450"/>
    <property type="match status" value="1"/>
</dbReference>
<sequence length="185" mass="21102">MLLQISISLQAFYSLPGPIPIPLIGTFELLKTNPDLDAYLFKLAKIYGQDGIFELSIIGMRQIIITRAENVDKFITSSATLSDQDKNGVALNHTYNYWKFNRRIFSRAVRNVCHSNEISDDSIIIDAVTWLSGFTNDFISALFTGSRTFAIESHYRKLKKNKMTKEMMDSEHFADCIANFVNMIK</sequence>
<proteinExistence type="predicted"/>
<protein>
    <submittedName>
        <fullName evidence="1">1712_t:CDS:1</fullName>
    </submittedName>
</protein>
<reference evidence="1 2" key="1">
    <citation type="submission" date="2021-06" db="EMBL/GenBank/DDBJ databases">
        <authorList>
            <person name="Kallberg Y."/>
            <person name="Tangrot J."/>
            <person name="Rosling A."/>
        </authorList>
    </citation>
    <scope>NUCLEOTIDE SEQUENCE [LARGE SCALE GENOMIC DNA]</scope>
    <source>
        <strain evidence="1 2">120-4 pot B 10/14</strain>
    </source>
</reference>
<organism evidence="1 2">
    <name type="scientific">Gigaspora margarita</name>
    <dbReference type="NCBI Taxonomy" id="4874"/>
    <lineage>
        <taxon>Eukaryota</taxon>
        <taxon>Fungi</taxon>
        <taxon>Fungi incertae sedis</taxon>
        <taxon>Mucoromycota</taxon>
        <taxon>Glomeromycotina</taxon>
        <taxon>Glomeromycetes</taxon>
        <taxon>Diversisporales</taxon>
        <taxon>Gigasporaceae</taxon>
        <taxon>Gigaspora</taxon>
    </lineage>
</organism>